<keyword evidence="4" id="KW-1133">Transmembrane helix</keyword>
<reference evidence="6" key="1">
    <citation type="submission" date="2018-04" db="EMBL/GenBank/DDBJ databases">
        <title>WGS assembly of Panicum hallii.</title>
        <authorList>
            <person name="Lovell J."/>
            <person name="Jenkins J."/>
            <person name="Lowry D."/>
            <person name="Mamidi S."/>
            <person name="Sreedasyam A."/>
            <person name="Weng X."/>
            <person name="Barry K."/>
            <person name="Bonette J."/>
            <person name="Campitelli B."/>
            <person name="Daum C."/>
            <person name="Gordon S."/>
            <person name="Gould B."/>
            <person name="Lipzen A."/>
            <person name="Macqueen A."/>
            <person name="Palacio-Mejia J."/>
            <person name="Plott C."/>
            <person name="Shakirov E."/>
            <person name="Shu S."/>
            <person name="Yoshinaga Y."/>
            <person name="Zane M."/>
            <person name="Rokhsar D."/>
            <person name="Grimwood J."/>
            <person name="Schmutz J."/>
            <person name="Juenger T."/>
        </authorList>
    </citation>
    <scope>NUCLEOTIDE SEQUENCE [LARGE SCALE GENOMIC DNA]</scope>
    <source>
        <strain evidence="6">FIL2</strain>
    </source>
</reference>
<dbReference type="EMBL" id="CM008053">
    <property type="protein sequence ID" value="PVH34614.1"/>
    <property type="molecule type" value="Genomic_DNA"/>
</dbReference>
<gene>
    <name evidence="6" type="ORF">PAHAL_8G259000</name>
</gene>
<proteinExistence type="inferred from homology"/>
<organism evidence="6">
    <name type="scientific">Panicum hallii</name>
    <dbReference type="NCBI Taxonomy" id="206008"/>
    <lineage>
        <taxon>Eukaryota</taxon>
        <taxon>Viridiplantae</taxon>
        <taxon>Streptophyta</taxon>
        <taxon>Embryophyta</taxon>
        <taxon>Tracheophyta</taxon>
        <taxon>Spermatophyta</taxon>
        <taxon>Magnoliopsida</taxon>
        <taxon>Liliopsida</taxon>
        <taxon>Poales</taxon>
        <taxon>Poaceae</taxon>
        <taxon>PACMAD clade</taxon>
        <taxon>Panicoideae</taxon>
        <taxon>Panicodae</taxon>
        <taxon>Paniceae</taxon>
        <taxon>Panicinae</taxon>
        <taxon>Panicum</taxon>
        <taxon>Panicum sect. Panicum</taxon>
    </lineage>
</organism>
<sequence length="245" mass="28351">MCSKGRSKDQLSMTFTDDALVRTGDGPNNNALNVKDLFDLFNFRPMDIALVKFYELYLCRAKQVSPPKDFAFLDPAGVSTGSPDDIVGYISNALTKMRGKKYLMIPFNKRDHWILIVIVPLYSVALYLNSLPSLCIHDEISQLIKRAYDQYLKRIHWDTFGIEFKQRYNVECHQQGSTDLCGFYVCHHMRLIMEKLEGNPEDFKLPSRQLTNHELSCVREELSLFINTEVIDTRGLYHPRSLDLE</sequence>
<dbReference type="Proteomes" id="UP000243499">
    <property type="component" value="Chromosome 8"/>
</dbReference>
<dbReference type="SUPFAM" id="SSF54001">
    <property type="entry name" value="Cysteine proteinases"/>
    <property type="match status" value="1"/>
</dbReference>
<dbReference type="InterPro" id="IPR038765">
    <property type="entry name" value="Papain-like_cys_pep_sf"/>
</dbReference>
<name>A0A2T8IAB7_9POAL</name>
<dbReference type="PANTHER" id="PTHR33018:SF30">
    <property type="entry name" value="OS02G0502850 PROTEIN"/>
    <property type="match status" value="1"/>
</dbReference>
<feature type="domain" description="Ubiquitin-like protease family profile" evidence="5">
    <location>
        <begin position="97"/>
        <end position="224"/>
    </location>
</feature>
<comment type="similarity">
    <text evidence="1">Belongs to the peptidase C48 family.</text>
</comment>
<dbReference type="PANTHER" id="PTHR33018">
    <property type="entry name" value="OS10G0338966 PROTEIN-RELATED"/>
    <property type="match status" value="1"/>
</dbReference>
<evidence type="ECO:0000256" key="3">
    <source>
        <dbReference type="ARBA" id="ARBA00022801"/>
    </source>
</evidence>
<evidence type="ECO:0000259" key="5">
    <source>
        <dbReference type="Pfam" id="PF02902"/>
    </source>
</evidence>
<keyword evidence="3" id="KW-0378">Hydrolase</keyword>
<evidence type="ECO:0000313" key="6">
    <source>
        <dbReference type="EMBL" id="PVH34614.1"/>
    </source>
</evidence>
<dbReference type="AlphaFoldDB" id="A0A2T8IAB7"/>
<dbReference type="GO" id="GO:0006508">
    <property type="term" value="P:proteolysis"/>
    <property type="evidence" value="ECO:0007669"/>
    <property type="project" value="UniProtKB-KW"/>
</dbReference>
<protein>
    <recommendedName>
        <fullName evidence="5">Ubiquitin-like protease family profile domain-containing protein</fullName>
    </recommendedName>
</protein>
<keyword evidence="4" id="KW-0472">Membrane</keyword>
<dbReference type="GO" id="GO:0008234">
    <property type="term" value="F:cysteine-type peptidase activity"/>
    <property type="evidence" value="ECO:0007669"/>
    <property type="project" value="InterPro"/>
</dbReference>
<dbReference type="InterPro" id="IPR003653">
    <property type="entry name" value="Peptidase_C48_C"/>
</dbReference>
<evidence type="ECO:0000256" key="4">
    <source>
        <dbReference type="SAM" id="Phobius"/>
    </source>
</evidence>
<evidence type="ECO:0000256" key="1">
    <source>
        <dbReference type="ARBA" id="ARBA00005234"/>
    </source>
</evidence>
<dbReference type="Gramene" id="PVH34614">
    <property type="protein sequence ID" value="PVH34614"/>
    <property type="gene ID" value="PAHAL_8G259000"/>
</dbReference>
<dbReference type="Pfam" id="PF02902">
    <property type="entry name" value="Peptidase_C48"/>
    <property type="match status" value="1"/>
</dbReference>
<accession>A0A2T8IAB7</accession>
<keyword evidence="4" id="KW-0812">Transmembrane</keyword>
<dbReference type="Gene3D" id="3.40.395.10">
    <property type="entry name" value="Adenoviral Proteinase, Chain A"/>
    <property type="match status" value="1"/>
</dbReference>
<evidence type="ECO:0000256" key="2">
    <source>
        <dbReference type="ARBA" id="ARBA00022670"/>
    </source>
</evidence>
<feature type="transmembrane region" description="Helical" evidence="4">
    <location>
        <begin position="113"/>
        <end position="131"/>
    </location>
</feature>
<keyword evidence="2" id="KW-0645">Protease</keyword>